<keyword evidence="2" id="KW-1185">Reference proteome</keyword>
<organism evidence="1 2">
    <name type="scientific">Pedobacter africanus</name>
    <dbReference type="NCBI Taxonomy" id="151894"/>
    <lineage>
        <taxon>Bacteria</taxon>
        <taxon>Pseudomonadati</taxon>
        <taxon>Bacteroidota</taxon>
        <taxon>Sphingobacteriia</taxon>
        <taxon>Sphingobacteriales</taxon>
        <taxon>Sphingobacteriaceae</taxon>
        <taxon>Pedobacter</taxon>
    </lineage>
</organism>
<comment type="caution">
    <text evidence="1">The sequence shown here is derived from an EMBL/GenBank/DDBJ whole genome shotgun (WGS) entry which is preliminary data.</text>
</comment>
<gene>
    <name evidence="1" type="ORF">J2X78_000167</name>
</gene>
<evidence type="ECO:0000313" key="2">
    <source>
        <dbReference type="Proteomes" id="UP001246858"/>
    </source>
</evidence>
<name>A0ACC6KQI4_9SPHI</name>
<reference evidence="1" key="1">
    <citation type="submission" date="2023-07" db="EMBL/GenBank/DDBJ databases">
        <title>Sorghum-associated microbial communities from plants grown in Nebraska, USA.</title>
        <authorList>
            <person name="Schachtman D."/>
        </authorList>
    </citation>
    <scope>NUCLEOTIDE SEQUENCE</scope>
    <source>
        <strain evidence="1">2697</strain>
    </source>
</reference>
<sequence length="674" mass="75866">MKIICLILLILPAFSTLAQEDEKVRDIVESLAENAPDETDLSELTEKLAYFRKHPIHLNKTTPEQLKSLVFLSAAQIGSFFNYLHSNTKLLDVLELQAIPGFDIATINRLLPFVTLNIAEGYDQLKAKSLLNSGNNDLILRYARLLQQQKGFKALPGSRYSGSPEKILLRYRYQFSNILSAALVMEKDAGETLFNKKTGMDHLSGHLAFFKLGRLKKLVLGDYSLQFGQGLTLWSGFAFGKGPDVTSVAAKDAGLKPYTSANEASFFRGVASTIDLGRNIHFSPFISYRKLDASLKALPDGRFTLSNINISGLHRTQTELKNQRSLGQLAYGGAVQYVSDNLNMGIIGYRSAYQHQFVTGTALYNKYAFTGKQLNNTGLHYNYTFRNAYFYGELAHSLGSGWAMVNGAVATLSRKLSVVVLHRNYSKNYHNFFSSAVGEGTETSNEQGLYAGLNYSPIKSLTWSVYTDYFKFSWLRYRVDAPSSGYECLSQLSYTKAKVFKAVLRFKREQKPQNPDAGSTVAGLQKVIKQSYRLEWNWKPTPKFSFQQRTEIAQYQKGNKPTETGFLVYQDISYAPMSSRISGNMRLAYFNTPSYNSRIYAYEDDVLYGSGSGNYSGKGIRAYINVRCRPFKRVDIWARYAIYSYSGVETTGSGLDEIEGNKKAEVKLQLRYQF</sequence>
<dbReference type="Proteomes" id="UP001246858">
    <property type="component" value="Unassembled WGS sequence"/>
</dbReference>
<proteinExistence type="predicted"/>
<accession>A0ACC6KQI4</accession>
<protein>
    <submittedName>
        <fullName evidence="1">Uncharacterized protein</fullName>
    </submittedName>
</protein>
<dbReference type="EMBL" id="JAVDTF010000001">
    <property type="protein sequence ID" value="MDR6781615.1"/>
    <property type="molecule type" value="Genomic_DNA"/>
</dbReference>
<evidence type="ECO:0000313" key="1">
    <source>
        <dbReference type="EMBL" id="MDR6781615.1"/>
    </source>
</evidence>